<dbReference type="Proteomes" id="UP000547444">
    <property type="component" value="Unassembled WGS sequence"/>
</dbReference>
<evidence type="ECO:0000256" key="2">
    <source>
        <dbReference type="ARBA" id="ARBA00022723"/>
    </source>
</evidence>
<comment type="caution">
    <text evidence="5">The sequence shown here is derived from an EMBL/GenBank/DDBJ whole genome shotgun (WGS) entry which is preliminary data.</text>
</comment>
<keyword evidence="2" id="KW-0479">Metal-binding</keyword>
<dbReference type="GO" id="GO:0016791">
    <property type="term" value="F:phosphatase activity"/>
    <property type="evidence" value="ECO:0007669"/>
    <property type="project" value="TreeGrafter"/>
</dbReference>
<proteinExistence type="predicted"/>
<dbReference type="EMBL" id="JAANOW010000001">
    <property type="protein sequence ID" value="NIH95589.1"/>
    <property type="molecule type" value="Genomic_DNA"/>
</dbReference>
<evidence type="ECO:0000256" key="3">
    <source>
        <dbReference type="ARBA" id="ARBA00022801"/>
    </source>
</evidence>
<gene>
    <name evidence="5" type="ORF">FHU31_002545</name>
</gene>
<dbReference type="SUPFAM" id="SSF56784">
    <property type="entry name" value="HAD-like"/>
    <property type="match status" value="1"/>
</dbReference>
<dbReference type="Gene3D" id="3.40.50.1000">
    <property type="entry name" value="HAD superfamily/HAD-like"/>
    <property type="match status" value="1"/>
</dbReference>
<dbReference type="NCBIfam" id="TIGR01549">
    <property type="entry name" value="HAD-SF-IA-v1"/>
    <property type="match status" value="1"/>
</dbReference>
<evidence type="ECO:0000256" key="1">
    <source>
        <dbReference type="ARBA" id="ARBA00001946"/>
    </source>
</evidence>
<dbReference type="AlphaFoldDB" id="A0A7X5TZG8"/>
<dbReference type="InterPro" id="IPR006439">
    <property type="entry name" value="HAD-SF_hydro_IA"/>
</dbReference>
<dbReference type="GO" id="GO:0044281">
    <property type="term" value="P:small molecule metabolic process"/>
    <property type="evidence" value="ECO:0007669"/>
    <property type="project" value="UniProtKB-ARBA"/>
</dbReference>
<evidence type="ECO:0000313" key="6">
    <source>
        <dbReference type="Proteomes" id="UP000547444"/>
    </source>
</evidence>
<keyword evidence="4" id="KW-0460">Magnesium</keyword>
<dbReference type="NCBIfam" id="TIGR01509">
    <property type="entry name" value="HAD-SF-IA-v3"/>
    <property type="match status" value="1"/>
</dbReference>
<name>A0A7X5TZG8_9MYCO</name>
<dbReference type="InterPro" id="IPR023214">
    <property type="entry name" value="HAD_sf"/>
</dbReference>
<dbReference type="InterPro" id="IPR036412">
    <property type="entry name" value="HAD-like_sf"/>
</dbReference>
<dbReference type="InterPro" id="IPR051400">
    <property type="entry name" value="HAD-like_hydrolase"/>
</dbReference>
<keyword evidence="3" id="KW-0378">Hydrolase</keyword>
<reference evidence="5 6" key="1">
    <citation type="submission" date="2020-03" db="EMBL/GenBank/DDBJ databases">
        <title>Sequencing the genomes of 1000 actinobacteria strains.</title>
        <authorList>
            <person name="Klenk H.-P."/>
        </authorList>
    </citation>
    <scope>NUCLEOTIDE SEQUENCE [LARGE SCALE GENOMIC DNA]</scope>
    <source>
        <strain evidence="5 6">DSM 44556</strain>
    </source>
</reference>
<dbReference type="PANTHER" id="PTHR46470:SF2">
    <property type="entry name" value="GLYCERALDEHYDE 3-PHOSPHATE PHOSPHATASE"/>
    <property type="match status" value="1"/>
</dbReference>
<keyword evidence="6" id="KW-1185">Reference proteome</keyword>
<dbReference type="GO" id="GO:0046872">
    <property type="term" value="F:metal ion binding"/>
    <property type="evidence" value="ECO:0007669"/>
    <property type="project" value="UniProtKB-KW"/>
</dbReference>
<accession>A0A7X5TZG8</accession>
<organism evidence="5 6">
    <name type="scientific">Mycolicibacterium fluoranthenivorans</name>
    <dbReference type="NCBI Taxonomy" id="258505"/>
    <lineage>
        <taxon>Bacteria</taxon>
        <taxon>Bacillati</taxon>
        <taxon>Actinomycetota</taxon>
        <taxon>Actinomycetes</taxon>
        <taxon>Mycobacteriales</taxon>
        <taxon>Mycobacteriaceae</taxon>
        <taxon>Mycolicibacterium</taxon>
    </lineage>
</organism>
<sequence length="157" mass="17331">MSITENPEITEDIGRLFIGSFLSVLATLIRHNNTAATVLAGIRRQGIKTAMVCNTIWPAAWHDDLLARDGLIALLPIRTYSSQTFVRKPEPRAFQIVLDRLQVKAHGCVFVGDRGDEDIDGAAAMGMATIWVRNGYSEPFLHRPDQVIDSVSELVAD</sequence>
<evidence type="ECO:0000256" key="4">
    <source>
        <dbReference type="ARBA" id="ARBA00022842"/>
    </source>
</evidence>
<evidence type="ECO:0000313" key="5">
    <source>
        <dbReference type="EMBL" id="NIH95589.1"/>
    </source>
</evidence>
<protein>
    <submittedName>
        <fullName evidence="5">FMN phosphatase YigB (HAD superfamily)</fullName>
    </submittedName>
</protein>
<comment type="cofactor">
    <cofactor evidence="1">
        <name>Mg(2+)</name>
        <dbReference type="ChEBI" id="CHEBI:18420"/>
    </cofactor>
</comment>
<dbReference type="Pfam" id="PF13242">
    <property type="entry name" value="Hydrolase_like"/>
    <property type="match status" value="1"/>
</dbReference>
<dbReference type="PANTHER" id="PTHR46470">
    <property type="entry name" value="N-ACYLNEURAMINATE-9-PHOSPHATASE"/>
    <property type="match status" value="1"/>
</dbReference>